<dbReference type="Pfam" id="PF23622">
    <property type="entry name" value="LRR_At1g61320_AtMIF1"/>
    <property type="match status" value="1"/>
</dbReference>
<dbReference type="InterPro" id="IPR055357">
    <property type="entry name" value="LRR_At1g61320_AtMIF1"/>
</dbReference>
<protein>
    <recommendedName>
        <fullName evidence="1">At1g61320/AtMIF1 LRR domain-containing protein</fullName>
    </recommendedName>
</protein>
<keyword evidence="3" id="KW-1185">Reference proteome</keyword>
<dbReference type="PANTHER" id="PTHR31639:SF310">
    <property type="entry name" value="F-BOX DOMAIN-CONTAINING PROTEIN"/>
    <property type="match status" value="1"/>
</dbReference>
<organism evidence="2 3">
    <name type="scientific">Fraxinus pennsylvanica</name>
    <dbReference type="NCBI Taxonomy" id="56036"/>
    <lineage>
        <taxon>Eukaryota</taxon>
        <taxon>Viridiplantae</taxon>
        <taxon>Streptophyta</taxon>
        <taxon>Embryophyta</taxon>
        <taxon>Tracheophyta</taxon>
        <taxon>Spermatophyta</taxon>
        <taxon>Magnoliopsida</taxon>
        <taxon>eudicotyledons</taxon>
        <taxon>Gunneridae</taxon>
        <taxon>Pentapetalae</taxon>
        <taxon>asterids</taxon>
        <taxon>lamiids</taxon>
        <taxon>Lamiales</taxon>
        <taxon>Oleaceae</taxon>
        <taxon>Oleeae</taxon>
        <taxon>Fraxinus</taxon>
    </lineage>
</organism>
<gene>
    <name evidence="2" type="ORF">FPE_LOCUS28451</name>
</gene>
<dbReference type="EMBL" id="OU503052">
    <property type="protein sequence ID" value="CAI9781021.1"/>
    <property type="molecule type" value="Genomic_DNA"/>
</dbReference>
<name>A0AAD2A3Z7_9LAMI</name>
<accession>A0AAD2A3Z7</accession>
<evidence type="ECO:0000313" key="2">
    <source>
        <dbReference type="EMBL" id="CAI9781021.1"/>
    </source>
</evidence>
<sequence>MKFVMTHYEVLLLHQRPITKLSVVIPELGSCSEIDHLMYILWKNSVEEFTFRIKYGEEYRLPSSLFMSLQLKHLNLSTCLFNPRPSFKGFNRMIMLELCEVTINHEVIESLISSCLLLKELVLHVPNKFDYLEINAPMLELLALTYPPTSVRIKKSPLLEIV</sequence>
<reference evidence="2" key="1">
    <citation type="submission" date="2023-05" db="EMBL/GenBank/DDBJ databases">
        <authorList>
            <person name="Huff M."/>
        </authorList>
    </citation>
    <scope>NUCLEOTIDE SEQUENCE</scope>
</reference>
<dbReference type="AlphaFoldDB" id="A0AAD2A3Z7"/>
<evidence type="ECO:0000313" key="3">
    <source>
        <dbReference type="Proteomes" id="UP000834106"/>
    </source>
</evidence>
<evidence type="ECO:0000259" key="1">
    <source>
        <dbReference type="Pfam" id="PF23622"/>
    </source>
</evidence>
<feature type="domain" description="At1g61320/AtMIF1 LRR" evidence="1">
    <location>
        <begin position="31"/>
        <end position="141"/>
    </location>
</feature>
<dbReference type="Proteomes" id="UP000834106">
    <property type="component" value="Chromosome 17"/>
</dbReference>
<dbReference type="PANTHER" id="PTHR31639">
    <property type="entry name" value="F-BOX PROTEIN-LIKE"/>
    <property type="match status" value="1"/>
</dbReference>
<proteinExistence type="predicted"/>